<reference evidence="2" key="1">
    <citation type="journal article" date="2023" name="G3 (Bethesda)">
        <title>Whole genome assembly and annotation of the endangered Caribbean coral Acropora cervicornis.</title>
        <authorList>
            <person name="Selwyn J.D."/>
            <person name="Vollmer S.V."/>
        </authorList>
    </citation>
    <scope>NUCLEOTIDE SEQUENCE</scope>
    <source>
        <strain evidence="2">K2</strain>
    </source>
</reference>
<dbReference type="EMBL" id="JARQWQ010000095">
    <property type="protein sequence ID" value="KAK2551659.1"/>
    <property type="molecule type" value="Genomic_DNA"/>
</dbReference>
<dbReference type="Pfam" id="PF24764">
    <property type="entry name" value="rva_4"/>
    <property type="match status" value="1"/>
</dbReference>
<reference evidence="2" key="2">
    <citation type="journal article" date="2023" name="Science">
        <title>Genomic signatures of disease resistance in endangered staghorn corals.</title>
        <authorList>
            <person name="Vollmer S.V."/>
            <person name="Selwyn J.D."/>
            <person name="Despard B.A."/>
            <person name="Roesel C.L."/>
        </authorList>
    </citation>
    <scope>NUCLEOTIDE SEQUENCE</scope>
    <source>
        <strain evidence="2">K2</strain>
    </source>
</reference>
<comment type="caution">
    <text evidence="2">The sequence shown here is derived from an EMBL/GenBank/DDBJ whole genome shotgun (WGS) entry which is preliminary data.</text>
</comment>
<protein>
    <recommendedName>
        <fullName evidence="1">Integrase core domain-containing protein</fullName>
    </recommendedName>
</protein>
<sequence>MGFHHVSIQTTVGKVLKLVDLWSRRGEEIVVPMFRVDLFIISESRGYTETLHGVVSQAFTWSFLYGKLRALEEFRLRWNHHSVSTEGNQTPYQLWIAGVMSDDYQGYTAVQDIRKPDLNVYGIDIDSVDLYMDNDSETVTVLEPTCPLTEDQMSMLSGEIDSLGNSTNFGVDIYLRTVDSVARMLGSPTHCNS</sequence>
<gene>
    <name evidence="2" type="ORF">P5673_027441</name>
</gene>
<dbReference type="InterPro" id="IPR058913">
    <property type="entry name" value="Integrase_dom_put"/>
</dbReference>
<organism evidence="2 3">
    <name type="scientific">Acropora cervicornis</name>
    <name type="common">Staghorn coral</name>
    <dbReference type="NCBI Taxonomy" id="6130"/>
    <lineage>
        <taxon>Eukaryota</taxon>
        <taxon>Metazoa</taxon>
        <taxon>Cnidaria</taxon>
        <taxon>Anthozoa</taxon>
        <taxon>Hexacorallia</taxon>
        <taxon>Scleractinia</taxon>
        <taxon>Astrocoeniina</taxon>
        <taxon>Acroporidae</taxon>
        <taxon>Acropora</taxon>
    </lineage>
</organism>
<dbReference type="Proteomes" id="UP001249851">
    <property type="component" value="Unassembled WGS sequence"/>
</dbReference>
<evidence type="ECO:0000313" key="3">
    <source>
        <dbReference type="Proteomes" id="UP001249851"/>
    </source>
</evidence>
<dbReference type="AlphaFoldDB" id="A0AAD9UVN3"/>
<proteinExistence type="predicted"/>
<keyword evidence="3" id="KW-1185">Reference proteome</keyword>
<accession>A0AAD9UVN3</accession>
<evidence type="ECO:0000313" key="2">
    <source>
        <dbReference type="EMBL" id="KAK2551659.1"/>
    </source>
</evidence>
<evidence type="ECO:0000259" key="1">
    <source>
        <dbReference type="Pfam" id="PF24764"/>
    </source>
</evidence>
<name>A0AAD9UVN3_ACRCE</name>
<feature type="domain" description="Integrase core" evidence="1">
    <location>
        <begin position="32"/>
        <end position="108"/>
    </location>
</feature>